<proteinExistence type="predicted"/>
<organism evidence="4 5">
    <name type="scientific">Platanthera guangdongensis</name>
    <dbReference type="NCBI Taxonomy" id="2320717"/>
    <lineage>
        <taxon>Eukaryota</taxon>
        <taxon>Viridiplantae</taxon>
        <taxon>Streptophyta</taxon>
        <taxon>Embryophyta</taxon>
        <taxon>Tracheophyta</taxon>
        <taxon>Spermatophyta</taxon>
        <taxon>Magnoliopsida</taxon>
        <taxon>Liliopsida</taxon>
        <taxon>Asparagales</taxon>
        <taxon>Orchidaceae</taxon>
        <taxon>Orchidoideae</taxon>
        <taxon>Orchideae</taxon>
        <taxon>Orchidinae</taxon>
        <taxon>Platanthera</taxon>
    </lineage>
</organism>
<dbReference type="EMBL" id="JBBWWR010000014">
    <property type="protein sequence ID" value="KAK8953287.1"/>
    <property type="molecule type" value="Genomic_DNA"/>
</dbReference>
<feature type="domain" description="DYW" evidence="3">
    <location>
        <begin position="687"/>
        <end position="753"/>
    </location>
</feature>
<dbReference type="InterPro" id="IPR011990">
    <property type="entry name" value="TPR-like_helical_dom_sf"/>
</dbReference>
<accession>A0ABR2LXR0</accession>
<dbReference type="Gene3D" id="1.25.40.10">
    <property type="entry name" value="Tetratricopeptide repeat domain"/>
    <property type="match status" value="5"/>
</dbReference>
<feature type="repeat" description="PPR" evidence="2">
    <location>
        <begin position="353"/>
        <end position="387"/>
    </location>
</feature>
<evidence type="ECO:0000313" key="4">
    <source>
        <dbReference type="EMBL" id="KAK8953287.1"/>
    </source>
</evidence>
<dbReference type="Pfam" id="PF01535">
    <property type="entry name" value="PPR"/>
    <property type="match status" value="4"/>
</dbReference>
<dbReference type="InterPro" id="IPR002885">
    <property type="entry name" value="PPR_rpt"/>
</dbReference>
<dbReference type="PANTHER" id="PTHR47926">
    <property type="entry name" value="PENTATRICOPEPTIDE REPEAT-CONTAINING PROTEIN"/>
    <property type="match status" value="1"/>
</dbReference>
<dbReference type="InterPro" id="IPR032867">
    <property type="entry name" value="DYW_dom"/>
</dbReference>
<protein>
    <submittedName>
        <fullName evidence="4">Pentatricopeptide repeat-containing protein</fullName>
    </submittedName>
</protein>
<evidence type="ECO:0000313" key="5">
    <source>
        <dbReference type="Proteomes" id="UP001412067"/>
    </source>
</evidence>
<dbReference type="Pfam" id="PF14432">
    <property type="entry name" value="DYW_deaminase"/>
    <property type="match status" value="1"/>
</dbReference>
<gene>
    <name evidence="4" type="primary">PCMP-E89</name>
    <name evidence="4" type="ORF">KSP40_PGU016964</name>
</gene>
<dbReference type="Proteomes" id="UP001412067">
    <property type="component" value="Unassembled WGS sequence"/>
</dbReference>
<feature type="repeat" description="PPR" evidence="2">
    <location>
        <begin position="245"/>
        <end position="286"/>
    </location>
</feature>
<sequence length="893" mass="100330">MLSISSRPRLFVLNSLLCMHFNCKCGDIVSAHHLFVRMPNRDLFSWNTLVDGYSQMGFCSVPLKAFNDANFENSCVFQFSYASALQECARKEDLRNGKVLHGLIVVSGVAHRPFLINSLMDMYSKCRKIDEVRFAFDHAEELDSVSWNLLLSAYVRIGWPEVALGVLVWMHRAGVKLNTYALGSIFTASSTIDEPEKVLKMLHACVAKIGLDLNAYVGSAMLDMYAKNGGLEEAIRIFDCIPNPNVVVFNAMIAGFSRLGTGAACSEVGVEALHLFSEMRRRGMMPSKFTYSSVLKACILSKEFLCGRQIHVQIFKNNLVGDVFISSALINLYASSGLVEESLKCFSAAPMKDMIAWESIIAGYLQNKKFEEAMALFKEMLFLGRKPNQFTLSSLISCSGDMGLLKLGEQIQCYAVKEGLDQFTYYCNSQIVLYVKIGDLGSVVRTFRDIPTINSFSWSMMILGYALHGHPTEALMLFDKMKECRVTPDEITFLAVLTACSHGGFIDEGFRNFGSMMEEFGLIPSANHCLHIVNLFGQSRRLDNAEDFIVCSRFNNEPLLWRALLHTCQLHGDIERCILVGEKLVELHPSAVSSFTDLYNIYMDAGKVSLAMRTRGKMREKRLHKDVGVCWIEVGSSVHSFVDGDSSYPESSAISAKLESLKLRMMEMGHAGFRNLDMDEQGKFKWKDRLIRSHVERLAVAFGLISLPENAPVRVMGNLRPCKNCHELLKLFSEIEKRDIIVRDPTRFHHFKRDPYNSKKFIEYVSVAAGWRSGDPGWSSYCPGVWNGLEDSGDSYLEEWSQERDVYGGLRERLQLEEIWGIRAIRWKIWIGEGCTLDGRKISHQMSLSKFYVSDSTPPTSHGALTKSAPSWGTHLVSAQLGSSQSMPYCGAP</sequence>
<evidence type="ECO:0000256" key="2">
    <source>
        <dbReference type="PROSITE-ProRule" id="PRU00708"/>
    </source>
</evidence>
<keyword evidence="1" id="KW-0677">Repeat</keyword>
<dbReference type="NCBIfam" id="TIGR00756">
    <property type="entry name" value="PPR"/>
    <property type="match status" value="2"/>
</dbReference>
<dbReference type="Pfam" id="PF13041">
    <property type="entry name" value="PPR_2"/>
    <property type="match status" value="3"/>
</dbReference>
<comment type="caution">
    <text evidence="4">The sequence shown here is derived from an EMBL/GenBank/DDBJ whole genome shotgun (WGS) entry which is preliminary data.</text>
</comment>
<dbReference type="PANTHER" id="PTHR47926:SF399">
    <property type="entry name" value="(WILD MALAYSIAN BANANA) HYPOTHETICAL PROTEIN"/>
    <property type="match status" value="1"/>
</dbReference>
<dbReference type="InterPro" id="IPR046960">
    <property type="entry name" value="PPR_At4g14850-like_plant"/>
</dbReference>
<feature type="repeat" description="PPR" evidence="2">
    <location>
        <begin position="143"/>
        <end position="177"/>
    </location>
</feature>
<evidence type="ECO:0000259" key="3">
    <source>
        <dbReference type="Pfam" id="PF14432"/>
    </source>
</evidence>
<feature type="repeat" description="PPR" evidence="2">
    <location>
        <begin position="454"/>
        <end position="488"/>
    </location>
</feature>
<dbReference type="PROSITE" id="PS51375">
    <property type="entry name" value="PPR"/>
    <property type="match status" value="5"/>
</dbReference>
<name>A0ABR2LXR0_9ASPA</name>
<feature type="repeat" description="PPR" evidence="2">
    <location>
        <begin position="489"/>
        <end position="524"/>
    </location>
</feature>
<reference evidence="4 5" key="1">
    <citation type="journal article" date="2022" name="Nat. Plants">
        <title>Genomes of leafy and leafless Platanthera orchids illuminate the evolution of mycoheterotrophy.</title>
        <authorList>
            <person name="Li M.H."/>
            <person name="Liu K.W."/>
            <person name="Li Z."/>
            <person name="Lu H.C."/>
            <person name="Ye Q.L."/>
            <person name="Zhang D."/>
            <person name="Wang J.Y."/>
            <person name="Li Y.F."/>
            <person name="Zhong Z.M."/>
            <person name="Liu X."/>
            <person name="Yu X."/>
            <person name="Liu D.K."/>
            <person name="Tu X.D."/>
            <person name="Liu B."/>
            <person name="Hao Y."/>
            <person name="Liao X.Y."/>
            <person name="Jiang Y.T."/>
            <person name="Sun W.H."/>
            <person name="Chen J."/>
            <person name="Chen Y.Q."/>
            <person name="Ai Y."/>
            <person name="Zhai J.W."/>
            <person name="Wu S.S."/>
            <person name="Zhou Z."/>
            <person name="Hsiao Y.Y."/>
            <person name="Wu W.L."/>
            <person name="Chen Y.Y."/>
            <person name="Lin Y.F."/>
            <person name="Hsu J.L."/>
            <person name="Li C.Y."/>
            <person name="Wang Z.W."/>
            <person name="Zhao X."/>
            <person name="Zhong W.Y."/>
            <person name="Ma X.K."/>
            <person name="Ma L."/>
            <person name="Huang J."/>
            <person name="Chen G.Z."/>
            <person name="Huang M.Z."/>
            <person name="Huang L."/>
            <person name="Peng D.H."/>
            <person name="Luo Y.B."/>
            <person name="Zou S.Q."/>
            <person name="Chen S.P."/>
            <person name="Lan S."/>
            <person name="Tsai W.C."/>
            <person name="Van de Peer Y."/>
            <person name="Liu Z.J."/>
        </authorList>
    </citation>
    <scope>NUCLEOTIDE SEQUENCE [LARGE SCALE GENOMIC DNA]</scope>
    <source>
        <strain evidence="4">Lor288</strain>
    </source>
</reference>
<evidence type="ECO:0000256" key="1">
    <source>
        <dbReference type="ARBA" id="ARBA00022737"/>
    </source>
</evidence>
<keyword evidence="5" id="KW-1185">Reference proteome</keyword>